<gene>
    <name evidence="2" type="ORF">O181_056848</name>
</gene>
<dbReference type="EMBL" id="AVOT02025702">
    <property type="protein sequence ID" value="MBW0517133.1"/>
    <property type="molecule type" value="Genomic_DNA"/>
</dbReference>
<dbReference type="Proteomes" id="UP000765509">
    <property type="component" value="Unassembled WGS sequence"/>
</dbReference>
<feature type="coiled-coil region" evidence="1">
    <location>
        <begin position="43"/>
        <end position="73"/>
    </location>
</feature>
<reference evidence="2" key="1">
    <citation type="submission" date="2021-03" db="EMBL/GenBank/DDBJ databases">
        <title>Draft genome sequence of rust myrtle Austropuccinia psidii MF-1, a brazilian biotype.</title>
        <authorList>
            <person name="Quecine M.C."/>
            <person name="Pachon D.M.R."/>
            <person name="Bonatelli M.L."/>
            <person name="Correr F.H."/>
            <person name="Franceschini L.M."/>
            <person name="Leite T.F."/>
            <person name="Margarido G.R.A."/>
            <person name="Almeida C.A."/>
            <person name="Ferrarezi J.A."/>
            <person name="Labate C.A."/>
        </authorList>
    </citation>
    <scope>NUCLEOTIDE SEQUENCE</scope>
    <source>
        <strain evidence="2">MF-1</strain>
    </source>
</reference>
<organism evidence="2 3">
    <name type="scientific">Austropuccinia psidii MF-1</name>
    <dbReference type="NCBI Taxonomy" id="1389203"/>
    <lineage>
        <taxon>Eukaryota</taxon>
        <taxon>Fungi</taxon>
        <taxon>Dikarya</taxon>
        <taxon>Basidiomycota</taxon>
        <taxon>Pucciniomycotina</taxon>
        <taxon>Pucciniomycetes</taxon>
        <taxon>Pucciniales</taxon>
        <taxon>Sphaerophragmiaceae</taxon>
        <taxon>Austropuccinia</taxon>
    </lineage>
</organism>
<name>A0A9Q3HTV6_9BASI</name>
<evidence type="ECO:0000313" key="2">
    <source>
        <dbReference type="EMBL" id="MBW0517133.1"/>
    </source>
</evidence>
<protein>
    <submittedName>
        <fullName evidence="2">Uncharacterized protein</fullName>
    </submittedName>
</protein>
<comment type="caution">
    <text evidence="2">The sequence shown here is derived from an EMBL/GenBank/DDBJ whole genome shotgun (WGS) entry which is preliminary data.</text>
</comment>
<accession>A0A9Q3HTV6</accession>
<keyword evidence="3" id="KW-1185">Reference proteome</keyword>
<sequence length="238" mass="27682">MRRRWKMKWLEDWHTKAQKSKNSEYLWLAASRYEKRPDFSNYVKALQELIEIFDRTLRELEEVNQEIRSLSQSHLTRSAGLSSVLLFTRPATSSSSEGESKSLQSFSSFGMKESKLDLSTDLPPDVGILPEEIVDKIDESSIGNVVKELNRILRELSKLSIEGRPLEDQTGLCRATRVLFETHIFQALNFLYENELCNQKVLRKFFSTENTLERTQEERAKKESSIFHSHARAIFCTQ</sequence>
<keyword evidence="1" id="KW-0175">Coiled coil</keyword>
<proteinExistence type="predicted"/>
<evidence type="ECO:0000256" key="1">
    <source>
        <dbReference type="SAM" id="Coils"/>
    </source>
</evidence>
<dbReference type="AlphaFoldDB" id="A0A9Q3HTV6"/>
<evidence type="ECO:0000313" key="3">
    <source>
        <dbReference type="Proteomes" id="UP000765509"/>
    </source>
</evidence>